<reference evidence="10 12" key="1">
    <citation type="submission" date="2020-12" db="EMBL/GenBank/DDBJ databases">
        <title>strain FJAT-54423T represents a novel species of the genus Brevibacillus.</title>
        <authorList>
            <person name="Tang R."/>
        </authorList>
    </citation>
    <scope>NUCLEOTIDE SEQUENCE [LARGE SCALE GENOMIC DNA]</scope>
    <source>
        <strain evidence="10 12">FJAT-54423</strain>
    </source>
</reference>
<gene>
    <name evidence="10" type="ORF">JD108_12680</name>
    <name evidence="11" type="ORF">KDJ56_12625</name>
</gene>
<dbReference type="Gene3D" id="3.40.50.150">
    <property type="entry name" value="Vaccinia Virus protein VP39"/>
    <property type="match status" value="1"/>
</dbReference>
<dbReference type="FunFam" id="3.40.50.980:FF:000001">
    <property type="entry name" value="Non-ribosomal peptide synthetase"/>
    <property type="match status" value="1"/>
</dbReference>
<protein>
    <submittedName>
        <fullName evidence="10">Amino acid adenylation domain-containing protein</fullName>
    </submittedName>
</protein>
<dbReference type="InterPro" id="IPR013217">
    <property type="entry name" value="Methyltransf_12"/>
</dbReference>
<name>A0A7T5EHM7_9BACL</name>
<keyword evidence="4" id="KW-0597">Phosphoprotein</keyword>
<dbReference type="Pfam" id="PF00668">
    <property type="entry name" value="Condensation"/>
    <property type="match status" value="1"/>
</dbReference>
<sequence>MPKNIEAIYPLSAVQEGMLFHSMYAPEAGVYGCQFTCTLTGSLQPEAFREAMQKVLERHSILRTLIWERREKLFQVVANDVEQPWEYLDWRGMSEPEQAARWEQYLDEERRRGFDLSRPPLMRTALIQMKDEAYRFIWSFHHMLLDGWSLSIVLKEMFTLYWSHCSGQEIHLDQPRPYKDYIAWLQRQDMSKVEDFWRKFLQGFLAPTPMHVDKPIGKRNKQTEEFTEIEWKLPQKTTTALQNLARQHGLTLNTLIQGGWAVLLSRYSGEEDVVFGAVVSGRSGDLAGIDSMVGLFINTLPMRVRLSAEDTLIPWLKKIQEQQVDLRQYEFSPLVDVHRWSEVSHGHPLFETVLVYENYPVDRTLGEWGGELSVQDVVSHTWTNYPLSIMVVPEAELRAKVLYDSSRFDGETIQRVMSHLETILTGMTENPAAKLSELPVLTEQERRQLMEWNATDAPYPTDICIQQLFETQAAQRPDAVALLLEDEQMTYRELDELSNQIARRLLREGVGPNVRVGVMMERSMEMIAAVLGILKAGGAYVPLDPSHPGERLAYVLENAEVAVLLAHSSCVENLPDGHPVVILWEAEKESIRQESRERPGAETSAQNLAYIIYTSGSTGTPKGVMVRHQPVINLIEWVNNTFAVNESDRLLWVTSLGFDLSVYDIFGILGAGGSIRIVKDADVRDPKRLLQHLRSGEITFWDSAPAALQQVLPFLGETSSEAGESRLKRVFLSGDWIPLSMPDELKKHFPGVEVISLGGGTEATIWSNFYRIGEVEEDWVSIPYGKPIQNARYYVLDAHLNPCPIGVPGELYIGGACLAEGYANAPELTSQRFLPDPFGAPGDRMYRTGDMARYWPDGNMEFLGRVDNQVKIRGFRVELGEVEAAIAQHPNVQTALATIQEVPSGDKRLVAYVVPKSKEEAVSSAWGAEQVSQWQTVFNEIYRQPSPTEELAYNTIGWTSSYTDLPIPQEEMKEWADRTVERILSQKPGRVLEIGCGSGMLLFQVAPHCEEYWATDLSEETIARLGQQIAAMNLPQVHLACREATNFAGIESGSFDMVVLNSVIQYFPSLSYLMDVLDGAIQALKPGGVIFLGDVRNYTLLRTFYTSLELFQAPDTLSAAQFQQRVTKRLNQEKELLIDPAFFAALRKRHSQISEVQVQLKKARHQNELSKFRYDVFLHVGKAHQAPAAPKEVQWEEETWNLAKVREVLSEEPEILVFRDIPNRRVREEQAAVDLLRSPSHPENVGELRKRLIPAREEGMDPEEFWQLGEDLSYDVFITWASSGSSDRMDVVFAREHALSAPLSYEAILGGSGRDSRESKQWSYYANSPLQEKLFQQMLPQIRERVKEKLPEYMIPSAYLFLDGLPVTSNGKVDRRALPLPELTREGERQYLAPRDLVEMQLAQIWEELLGTRPIGVTDNFFELGGHSLLAVRLIMQIKEQFQQELPLSVLFEGTSIEYLARVLRQQEAGQERSSSPLVAIKPHGAKPPLFLVHPTGGNVLCYLHLARHIERDQPLYALQSPGLYGDWEHAQSIEAMAAHYIDAILSVRPAGPYLIGGWSYGAAVAYEIALQMERRGLDVAKLLLIDSPAPNYTQRLPEMNQTAFLLSLFRELERFFGESVAFTEEEISGLSPDEQLPYLLEQMIRAGLIPPGSELADIDRLLEVYQTNLFTLQRYNPAGKFSGQAVLFHSTLPNEDDVLKQMVEEQDATAGWRHYLSRPVEMHAIPGDHVTMITEPNVRVLAERIRSVTETGQKVSSI</sequence>
<evidence type="ECO:0000256" key="7">
    <source>
        <dbReference type="ARBA" id="ARBA00023194"/>
    </source>
</evidence>
<dbReference type="GO" id="GO:0008610">
    <property type="term" value="P:lipid biosynthetic process"/>
    <property type="evidence" value="ECO:0007669"/>
    <property type="project" value="UniProtKB-ARBA"/>
</dbReference>
<comment type="similarity">
    <text evidence="2">Belongs to the ATP-dependent AMP-binding enzyme family.</text>
</comment>
<dbReference type="InterPro" id="IPR020802">
    <property type="entry name" value="TesA-like"/>
</dbReference>
<dbReference type="Proteomes" id="UP000677234">
    <property type="component" value="Chromosome"/>
</dbReference>
<evidence type="ECO:0000256" key="8">
    <source>
        <dbReference type="ARBA" id="ARBA00023268"/>
    </source>
</evidence>
<dbReference type="CDD" id="cd05930">
    <property type="entry name" value="A_NRPS"/>
    <property type="match status" value="1"/>
</dbReference>
<accession>A0A7T5EHM7</accession>
<reference evidence="11" key="2">
    <citation type="submission" date="2021-04" db="EMBL/GenBank/DDBJ databases">
        <title>Brevibacillus composti FJAT-54423, complete genome.</title>
        <authorList>
            <person name="Tang R."/>
        </authorList>
    </citation>
    <scope>NUCLEOTIDE SEQUENCE</scope>
    <source>
        <strain evidence="11">FJAT-54424</strain>
    </source>
</reference>
<comment type="cofactor">
    <cofactor evidence="1">
        <name>pantetheine 4'-phosphate</name>
        <dbReference type="ChEBI" id="CHEBI:47942"/>
    </cofactor>
</comment>
<dbReference type="GO" id="GO:0031177">
    <property type="term" value="F:phosphopantetheine binding"/>
    <property type="evidence" value="ECO:0007669"/>
    <property type="project" value="InterPro"/>
</dbReference>
<dbReference type="PROSITE" id="PS50075">
    <property type="entry name" value="CARRIER"/>
    <property type="match status" value="1"/>
</dbReference>
<dbReference type="Gene3D" id="3.30.559.30">
    <property type="entry name" value="Nonribosomal peptide synthetase, condensation domain"/>
    <property type="match status" value="1"/>
</dbReference>
<feature type="domain" description="Carrier" evidence="9">
    <location>
        <begin position="1393"/>
        <end position="1468"/>
    </location>
</feature>
<keyword evidence="8" id="KW-0511">Multifunctional enzyme</keyword>
<dbReference type="SUPFAM" id="SSF47336">
    <property type="entry name" value="ACP-like"/>
    <property type="match status" value="1"/>
</dbReference>
<dbReference type="GO" id="GO:0009403">
    <property type="term" value="P:toxin biosynthetic process"/>
    <property type="evidence" value="ECO:0007669"/>
    <property type="project" value="UniProtKB-ARBA"/>
</dbReference>
<dbReference type="SMART" id="SM00824">
    <property type="entry name" value="PKS_TE"/>
    <property type="match status" value="1"/>
</dbReference>
<dbReference type="Gene3D" id="2.30.38.10">
    <property type="entry name" value="Luciferase, Domain 3"/>
    <property type="match status" value="1"/>
</dbReference>
<dbReference type="FunFam" id="3.40.50.12780:FF:000012">
    <property type="entry name" value="Non-ribosomal peptide synthetase"/>
    <property type="match status" value="1"/>
</dbReference>
<evidence type="ECO:0000313" key="12">
    <source>
        <dbReference type="Proteomes" id="UP000595847"/>
    </source>
</evidence>
<dbReference type="NCBIfam" id="TIGR01733">
    <property type="entry name" value="AA-adenyl-dom"/>
    <property type="match status" value="1"/>
</dbReference>
<dbReference type="InterPro" id="IPR029063">
    <property type="entry name" value="SAM-dependent_MTases_sf"/>
</dbReference>
<dbReference type="GO" id="GO:0016874">
    <property type="term" value="F:ligase activity"/>
    <property type="evidence" value="ECO:0007669"/>
    <property type="project" value="UniProtKB-KW"/>
</dbReference>
<dbReference type="RefSeq" id="WP_198826434.1">
    <property type="nucleotide sequence ID" value="NZ_CP066308.1"/>
</dbReference>
<dbReference type="PANTHER" id="PTHR45527">
    <property type="entry name" value="NONRIBOSOMAL PEPTIDE SYNTHETASE"/>
    <property type="match status" value="1"/>
</dbReference>
<dbReference type="FunFam" id="2.30.38.10:FF:000001">
    <property type="entry name" value="Non-ribosomal peptide synthetase PvdI"/>
    <property type="match status" value="1"/>
</dbReference>
<dbReference type="Pfam" id="PF08242">
    <property type="entry name" value="Methyltransf_12"/>
    <property type="match status" value="1"/>
</dbReference>
<evidence type="ECO:0000259" key="9">
    <source>
        <dbReference type="PROSITE" id="PS50075"/>
    </source>
</evidence>
<dbReference type="EMBL" id="CP073708">
    <property type="protein sequence ID" value="QUO39879.1"/>
    <property type="molecule type" value="Genomic_DNA"/>
</dbReference>
<dbReference type="InterPro" id="IPR010071">
    <property type="entry name" value="AA_adenyl_dom"/>
</dbReference>
<dbReference type="Pfam" id="PF00550">
    <property type="entry name" value="PP-binding"/>
    <property type="match status" value="1"/>
</dbReference>
<keyword evidence="6" id="KW-0677">Repeat</keyword>
<dbReference type="EMBL" id="CP066308">
    <property type="protein sequence ID" value="QQE72801.1"/>
    <property type="molecule type" value="Genomic_DNA"/>
</dbReference>
<evidence type="ECO:0000256" key="2">
    <source>
        <dbReference type="ARBA" id="ARBA00006432"/>
    </source>
</evidence>
<dbReference type="InterPro" id="IPR000873">
    <property type="entry name" value="AMP-dep_synth/lig_dom"/>
</dbReference>
<dbReference type="SUPFAM" id="SSF56801">
    <property type="entry name" value="Acetyl-CoA synthetase-like"/>
    <property type="match status" value="1"/>
</dbReference>
<dbReference type="Proteomes" id="UP000595847">
    <property type="component" value="Chromosome"/>
</dbReference>
<dbReference type="InterPro" id="IPR009081">
    <property type="entry name" value="PP-bd_ACP"/>
</dbReference>
<dbReference type="FunFam" id="1.10.1200.10:FF:000005">
    <property type="entry name" value="Nonribosomal peptide synthetase 1"/>
    <property type="match status" value="1"/>
</dbReference>
<dbReference type="GO" id="GO:0017000">
    <property type="term" value="P:antibiotic biosynthetic process"/>
    <property type="evidence" value="ECO:0007669"/>
    <property type="project" value="UniProtKB-KW"/>
</dbReference>
<keyword evidence="7" id="KW-0045">Antibiotic biosynthesis</keyword>
<dbReference type="InterPro" id="IPR036736">
    <property type="entry name" value="ACP-like_sf"/>
</dbReference>
<dbReference type="GO" id="GO:0043041">
    <property type="term" value="P:amino acid activation for nonribosomal peptide biosynthetic process"/>
    <property type="evidence" value="ECO:0007669"/>
    <property type="project" value="TreeGrafter"/>
</dbReference>
<evidence type="ECO:0000313" key="13">
    <source>
        <dbReference type="Proteomes" id="UP000677234"/>
    </source>
</evidence>
<dbReference type="InterPro" id="IPR020845">
    <property type="entry name" value="AMP-binding_CS"/>
</dbReference>
<evidence type="ECO:0000256" key="3">
    <source>
        <dbReference type="ARBA" id="ARBA00022450"/>
    </source>
</evidence>
<dbReference type="PROSITE" id="PS00455">
    <property type="entry name" value="AMP_BINDING"/>
    <property type="match status" value="1"/>
</dbReference>
<dbReference type="SUPFAM" id="SSF52777">
    <property type="entry name" value="CoA-dependent acyltransferases"/>
    <property type="match status" value="2"/>
</dbReference>
<dbReference type="Pfam" id="PF00975">
    <property type="entry name" value="Thioesterase"/>
    <property type="match status" value="1"/>
</dbReference>
<dbReference type="Gene3D" id="1.10.1200.10">
    <property type="entry name" value="ACP-like"/>
    <property type="match status" value="1"/>
</dbReference>
<dbReference type="InterPro" id="IPR006162">
    <property type="entry name" value="Ppantetheine_attach_site"/>
</dbReference>
<evidence type="ECO:0000313" key="11">
    <source>
        <dbReference type="EMBL" id="QUO39879.1"/>
    </source>
</evidence>
<dbReference type="Gene3D" id="3.30.300.30">
    <property type="match status" value="2"/>
</dbReference>
<keyword evidence="13" id="KW-1185">Reference proteome</keyword>
<dbReference type="Gene3D" id="3.30.559.10">
    <property type="entry name" value="Chloramphenicol acetyltransferase-like domain"/>
    <property type="match status" value="1"/>
</dbReference>
<dbReference type="CDD" id="cd19543">
    <property type="entry name" value="DCL_NRPS"/>
    <property type="match status" value="1"/>
</dbReference>
<dbReference type="PROSITE" id="PS00012">
    <property type="entry name" value="PHOSPHOPANTETHEINE"/>
    <property type="match status" value="1"/>
</dbReference>
<evidence type="ECO:0000256" key="4">
    <source>
        <dbReference type="ARBA" id="ARBA00022553"/>
    </source>
</evidence>
<dbReference type="InterPro" id="IPR020806">
    <property type="entry name" value="PKS_PP-bd"/>
</dbReference>
<evidence type="ECO:0000256" key="6">
    <source>
        <dbReference type="ARBA" id="ARBA00022737"/>
    </source>
</evidence>
<dbReference type="SMART" id="SM00823">
    <property type="entry name" value="PKS_PP"/>
    <property type="match status" value="1"/>
</dbReference>
<dbReference type="InterPro" id="IPR029058">
    <property type="entry name" value="AB_hydrolase_fold"/>
</dbReference>
<dbReference type="CDD" id="cd02440">
    <property type="entry name" value="AdoMet_MTases"/>
    <property type="match status" value="1"/>
</dbReference>
<evidence type="ECO:0000256" key="1">
    <source>
        <dbReference type="ARBA" id="ARBA00001957"/>
    </source>
</evidence>
<dbReference type="Pfam" id="PF00501">
    <property type="entry name" value="AMP-binding"/>
    <property type="match status" value="1"/>
</dbReference>
<dbReference type="SUPFAM" id="SSF53474">
    <property type="entry name" value="alpha/beta-Hydrolases"/>
    <property type="match status" value="1"/>
</dbReference>
<dbReference type="Gene3D" id="3.40.50.1820">
    <property type="entry name" value="alpha/beta hydrolase"/>
    <property type="match status" value="1"/>
</dbReference>
<dbReference type="Gene3D" id="3.40.50.980">
    <property type="match status" value="2"/>
</dbReference>
<dbReference type="PANTHER" id="PTHR45527:SF1">
    <property type="entry name" value="FATTY ACID SYNTHASE"/>
    <property type="match status" value="1"/>
</dbReference>
<dbReference type="InterPro" id="IPR001031">
    <property type="entry name" value="Thioesterase"/>
</dbReference>
<organism evidence="10 12">
    <name type="scientific">Brevibacillus composti</name>
    <dbReference type="NCBI Taxonomy" id="2796470"/>
    <lineage>
        <taxon>Bacteria</taxon>
        <taxon>Bacillati</taxon>
        <taxon>Bacillota</taxon>
        <taxon>Bacilli</taxon>
        <taxon>Bacillales</taxon>
        <taxon>Paenibacillaceae</taxon>
        <taxon>Brevibacillus</taxon>
    </lineage>
</organism>
<proteinExistence type="inferred from homology"/>
<dbReference type="InterPro" id="IPR001242">
    <property type="entry name" value="Condensation_dom"/>
</dbReference>
<dbReference type="SUPFAM" id="SSF53335">
    <property type="entry name" value="S-adenosyl-L-methionine-dependent methyltransferases"/>
    <property type="match status" value="1"/>
</dbReference>
<dbReference type="InterPro" id="IPR023213">
    <property type="entry name" value="CAT-like_dom_sf"/>
</dbReference>
<evidence type="ECO:0000313" key="10">
    <source>
        <dbReference type="EMBL" id="QQE72801.1"/>
    </source>
</evidence>
<dbReference type="GO" id="GO:0005737">
    <property type="term" value="C:cytoplasm"/>
    <property type="evidence" value="ECO:0007669"/>
    <property type="project" value="TreeGrafter"/>
</dbReference>
<evidence type="ECO:0000256" key="5">
    <source>
        <dbReference type="ARBA" id="ARBA00022598"/>
    </source>
</evidence>
<dbReference type="InterPro" id="IPR045851">
    <property type="entry name" value="AMP-bd_C_sf"/>
</dbReference>
<keyword evidence="3" id="KW-0596">Phosphopantetheine</keyword>
<keyword evidence="5" id="KW-0436">Ligase</keyword>
<dbReference type="KEGG" id="bcop:JD108_12680"/>